<reference evidence="1 2" key="1">
    <citation type="submission" date="2019-08" db="EMBL/GenBank/DDBJ databases">
        <title>Actinomadura sp. nov. CYP1-5 isolated from mountain soil.</title>
        <authorList>
            <person name="Songsumanus A."/>
            <person name="Kuncharoen N."/>
            <person name="Kudo T."/>
            <person name="Yuki M."/>
            <person name="Igarashi Y."/>
            <person name="Tanasupawat S."/>
        </authorList>
    </citation>
    <scope>NUCLEOTIDE SEQUENCE [LARGE SCALE GENOMIC DNA]</scope>
    <source>
        <strain evidence="1 2">GKU157</strain>
    </source>
</reference>
<sequence length="313" mass="34922">MIERHVIVIDDHPGFSQLYSDALRALLEPRGCSVLLPVDRVEAVPSAPDARSVAMCDIHLGRGRLFGSRAVAHLKSKGWNVLLFSHAAPRLQMLECVVAGANGFIPSSRPDKLVEWAVVRVADGLLHMSAELAEAFLQEFRKEKVLSPWDRKTLRRYECQYYGGPIAPEADQQELQRLFRTLAVGLRGRKLTLEQRRVAWAVACGGVSSNADMAELIGKTESNFSRELSLLLASFKAAFERDYAVVEWLHRETGHPVFADEAARYDPAELRKVSQLRLTLPGEPEDRAELKAQTAARLWARRLGLCAGDCPEK</sequence>
<proteinExistence type="predicted"/>
<protein>
    <submittedName>
        <fullName evidence="1">Response regulator transcription factor</fullName>
    </submittedName>
</protein>
<dbReference type="SUPFAM" id="SSF52172">
    <property type="entry name" value="CheY-like"/>
    <property type="match status" value="1"/>
</dbReference>
<dbReference type="InterPro" id="IPR011006">
    <property type="entry name" value="CheY-like_superfamily"/>
</dbReference>
<gene>
    <name evidence="1" type="ORF">FXF65_30585</name>
</gene>
<dbReference type="EMBL" id="VSFF01000012">
    <property type="protein sequence ID" value="TYC10277.1"/>
    <property type="molecule type" value="Genomic_DNA"/>
</dbReference>
<evidence type="ECO:0000313" key="2">
    <source>
        <dbReference type="Proteomes" id="UP000322634"/>
    </source>
</evidence>
<dbReference type="RefSeq" id="WP_148353530.1">
    <property type="nucleotide sequence ID" value="NZ_JBHSBF010000003.1"/>
</dbReference>
<dbReference type="OrthoDB" id="5189221at2"/>
<accession>A0A5D0TWS3</accession>
<comment type="caution">
    <text evidence="1">The sequence shown here is derived from an EMBL/GenBank/DDBJ whole genome shotgun (WGS) entry which is preliminary data.</text>
</comment>
<dbReference type="Proteomes" id="UP000322634">
    <property type="component" value="Unassembled WGS sequence"/>
</dbReference>
<evidence type="ECO:0000313" key="1">
    <source>
        <dbReference type="EMBL" id="TYC10277.1"/>
    </source>
</evidence>
<keyword evidence="2" id="KW-1185">Reference proteome</keyword>
<dbReference type="AlphaFoldDB" id="A0A5D0TWS3"/>
<organism evidence="1 2">
    <name type="scientific">Actinomadura syzygii</name>
    <dbReference type="NCBI Taxonomy" id="1427538"/>
    <lineage>
        <taxon>Bacteria</taxon>
        <taxon>Bacillati</taxon>
        <taxon>Actinomycetota</taxon>
        <taxon>Actinomycetes</taxon>
        <taxon>Streptosporangiales</taxon>
        <taxon>Thermomonosporaceae</taxon>
        <taxon>Actinomadura</taxon>
    </lineage>
</organism>
<name>A0A5D0TWS3_9ACTN</name>